<feature type="chain" id="PRO_5039142034" description="Lipoprotein" evidence="1">
    <location>
        <begin position="21"/>
        <end position="230"/>
    </location>
</feature>
<dbReference type="Proteomes" id="UP000184386">
    <property type="component" value="Unassembled WGS sequence"/>
</dbReference>
<evidence type="ECO:0000313" key="2">
    <source>
        <dbReference type="EMBL" id="SHK59938.1"/>
    </source>
</evidence>
<proteinExistence type="predicted"/>
<sequence>MKKNLLITLFLLILAFSISGCSNENKKSSVYKYGIQPPMEKLYWGMTVSEVEKALSIKDGVDGVSYKKEGLGTIIILPNQLDLFGYHVSARLEINDPPQQDWMPFKTESLYSIKLLFTDISKQDLKDKLNDKFEIQGRDWTSLKNNSCTTWESKDKVSDLSSNELDKLKSYWNTLSEHTDKFSPAKENSVDDSINSVVLSINPAGTDASLTYNADTALIINKLCLSKNYN</sequence>
<evidence type="ECO:0000313" key="3">
    <source>
        <dbReference type="Proteomes" id="UP000184386"/>
    </source>
</evidence>
<gene>
    <name evidence="2" type="ORF">SAMN02745136_02858</name>
</gene>
<evidence type="ECO:0008006" key="4">
    <source>
        <dbReference type="Google" id="ProtNLM"/>
    </source>
</evidence>
<dbReference type="RefSeq" id="WP_073277060.1">
    <property type="nucleotide sequence ID" value="NZ_FRAC01000014.1"/>
</dbReference>
<keyword evidence="3" id="KW-1185">Reference proteome</keyword>
<dbReference type="OrthoDB" id="2073310at2"/>
<organism evidence="2 3">
    <name type="scientific">Anaerocolumna jejuensis DSM 15929</name>
    <dbReference type="NCBI Taxonomy" id="1121322"/>
    <lineage>
        <taxon>Bacteria</taxon>
        <taxon>Bacillati</taxon>
        <taxon>Bacillota</taxon>
        <taxon>Clostridia</taxon>
        <taxon>Lachnospirales</taxon>
        <taxon>Lachnospiraceae</taxon>
        <taxon>Anaerocolumna</taxon>
    </lineage>
</organism>
<dbReference type="AlphaFoldDB" id="A0A1M6TSY8"/>
<accession>A0A1M6TSY8</accession>
<feature type="signal peptide" evidence="1">
    <location>
        <begin position="1"/>
        <end position="20"/>
    </location>
</feature>
<name>A0A1M6TSY8_9FIRM</name>
<reference evidence="2 3" key="1">
    <citation type="submission" date="2016-11" db="EMBL/GenBank/DDBJ databases">
        <authorList>
            <person name="Jaros S."/>
            <person name="Januszkiewicz K."/>
            <person name="Wedrychowicz H."/>
        </authorList>
    </citation>
    <scope>NUCLEOTIDE SEQUENCE [LARGE SCALE GENOMIC DNA]</scope>
    <source>
        <strain evidence="2 3">DSM 15929</strain>
    </source>
</reference>
<keyword evidence="1" id="KW-0732">Signal</keyword>
<dbReference type="PROSITE" id="PS51257">
    <property type="entry name" value="PROKAR_LIPOPROTEIN"/>
    <property type="match status" value="1"/>
</dbReference>
<protein>
    <recommendedName>
        <fullName evidence="4">Lipoprotein</fullName>
    </recommendedName>
</protein>
<dbReference type="EMBL" id="FRAC01000014">
    <property type="protein sequence ID" value="SHK59938.1"/>
    <property type="molecule type" value="Genomic_DNA"/>
</dbReference>
<evidence type="ECO:0000256" key="1">
    <source>
        <dbReference type="SAM" id="SignalP"/>
    </source>
</evidence>